<dbReference type="Proteomes" id="UP000095280">
    <property type="component" value="Unplaced"/>
</dbReference>
<dbReference type="AlphaFoldDB" id="A0A1I8JLP2"/>
<dbReference type="WBParaSite" id="snap_masked-unitig_20699-processed-gene-0.1-mRNA-1">
    <property type="protein sequence ID" value="snap_masked-unitig_20699-processed-gene-0.1-mRNA-1"/>
    <property type="gene ID" value="snap_masked-unitig_20699-processed-gene-0.1"/>
</dbReference>
<feature type="region of interest" description="Disordered" evidence="1">
    <location>
        <begin position="263"/>
        <end position="290"/>
    </location>
</feature>
<sequence length="553" mass="60332">PDTRQLLDASSAHGPGPRRILCRVLQIFCTPSSKYFSDLSVIITHSDRSRGHQVVTHTAHVLRCSSSVSCRQPRRLSLVSRRQLKDMLRTPPSMAVTPWSVEADALVRLSSRSDWQPNDASAMLLAPASDRRTQSAKFSNANVAKLADGLQRLSATHSWCSSGSDAQMAEGASVMMSFLSRLQHPEAAIADGAEAVVARTARRRSLSCWQRQPEERTIPACLLQRRLVVRYAGKRQVHVDEQRQRLDNLPTASSLRQVALITGRPPTEGPGSGQAEWPASGRTEPGTFWPPAGQVLTDLPKSRLVQQARSSGGSCCRARTDAGALDMSARLRWRRICWRRDSDTSERSVAASPVGLAEHLVLGDIVAAFRRWKICTAQQYLEVFSSSFPRLKRHAVPGFEHDSHHGHVKNALQNLIATGLADGISTPSHRVMLSDDSSIADNVPSGPAGAPRLQRSASIAMASRTYSATQTEVRCREASKPGLPASSAAGSAAPSRLEIRSIRIKKAYQYSIGDIRGDARHQNEAQEPSWGFGSLRKYSRRLRNAAAAAAAAM</sequence>
<reference evidence="3" key="1">
    <citation type="submission" date="2016-11" db="UniProtKB">
        <authorList>
            <consortium name="WormBaseParasite"/>
        </authorList>
    </citation>
    <scope>IDENTIFICATION</scope>
</reference>
<keyword evidence="2" id="KW-1185">Reference proteome</keyword>
<evidence type="ECO:0000313" key="2">
    <source>
        <dbReference type="Proteomes" id="UP000095280"/>
    </source>
</evidence>
<evidence type="ECO:0000313" key="3">
    <source>
        <dbReference type="WBParaSite" id="snap_masked-unitig_20699-processed-gene-0.1-mRNA-1"/>
    </source>
</evidence>
<evidence type="ECO:0000256" key="1">
    <source>
        <dbReference type="SAM" id="MobiDB-lite"/>
    </source>
</evidence>
<proteinExistence type="predicted"/>
<protein>
    <submittedName>
        <fullName evidence="3">ANK_REP_REGION domain-containing protein</fullName>
    </submittedName>
</protein>
<accession>A0A1I8JLP2</accession>
<name>A0A1I8JLP2_9PLAT</name>
<organism evidence="2 3">
    <name type="scientific">Macrostomum lignano</name>
    <dbReference type="NCBI Taxonomy" id="282301"/>
    <lineage>
        <taxon>Eukaryota</taxon>
        <taxon>Metazoa</taxon>
        <taxon>Spiralia</taxon>
        <taxon>Lophotrochozoa</taxon>
        <taxon>Platyhelminthes</taxon>
        <taxon>Rhabditophora</taxon>
        <taxon>Macrostomorpha</taxon>
        <taxon>Macrostomida</taxon>
        <taxon>Macrostomidae</taxon>
        <taxon>Macrostomum</taxon>
    </lineage>
</organism>